<accession>A0AAD3XRS8</accession>
<dbReference type="PANTHER" id="PTHR21596">
    <property type="entry name" value="RIBONUCLEASE P SUBUNIT P38"/>
    <property type="match status" value="1"/>
</dbReference>
<feature type="region of interest" description="Disordered" evidence="3">
    <location>
        <begin position="345"/>
        <end position="380"/>
    </location>
</feature>
<dbReference type="EMBL" id="BSYO01000013">
    <property type="protein sequence ID" value="GMH14309.1"/>
    <property type="molecule type" value="Genomic_DNA"/>
</dbReference>
<evidence type="ECO:0000256" key="3">
    <source>
        <dbReference type="SAM" id="MobiDB-lite"/>
    </source>
</evidence>
<feature type="domain" description="Zinc finger-XS" evidence="6">
    <location>
        <begin position="43"/>
        <end position="85"/>
    </location>
</feature>
<dbReference type="GO" id="GO:0080188">
    <property type="term" value="P:gene silencing by siRNA-directed DNA methylation"/>
    <property type="evidence" value="ECO:0007669"/>
    <property type="project" value="InterPro"/>
</dbReference>
<sequence length="634" mass="73396">MEYSSDEESDISESEIDDYKDKPYEQLRTGKYKVTNVNGTLRCPFCAGKKKQEYGYKDLLQHSSGVGKGSANRSAKQKANHLALAKFLEEDLANVSDQANRIAEPSPAPDTNEQEELYCWPWMGIIVNMVSDPKSGTPVSDSNYWLKVFSKYKPVEVEIFHNEQDQTAQGVIKFEKDWTGFKNAVEFEKSFEADRQSKKEWHGNKNMPGSNIYGWLARADDYYLEGAIGDCLRKNGELKTLSGIVQEAKQDKQSIVVSLANEIDMKNENLNEMMSKFNEKTMSLSRVLEEKDKLQQAFYEETRKMQRLARDHVRRIIEEQEKLSHELESKKRQIDLRTRDLSKREALTERERQKLEEEKKQNDERNSSLQMASMEQRKADENVLRLVEQQKREKEEALKKVLQLEKQLDAKQKLEMEIEELKGKLEVMKHLGDDDDAAVKKKMKEITEELETKVEDLAAVESLNQTLITKERRSNDELQEARKELIEGLSDILLSSRTNIGIKRMGEINEKAFVTLCKQRFRADEALIKASELCSLWQENLKKSEWHPFKITVIDGKTEEIIDEEDEKLQSLKDEWGDEIHNAVIVALKECNQNKEIRFWCQTFFSPSSFSFGLVKTLVALYSVNPISCDSMDN</sequence>
<organism evidence="7 8">
    <name type="scientific">Nepenthes gracilis</name>
    <name type="common">Slender pitcher plant</name>
    <dbReference type="NCBI Taxonomy" id="150966"/>
    <lineage>
        <taxon>Eukaryota</taxon>
        <taxon>Viridiplantae</taxon>
        <taxon>Streptophyta</taxon>
        <taxon>Embryophyta</taxon>
        <taxon>Tracheophyta</taxon>
        <taxon>Spermatophyta</taxon>
        <taxon>Magnoliopsida</taxon>
        <taxon>eudicotyledons</taxon>
        <taxon>Gunneridae</taxon>
        <taxon>Pentapetalae</taxon>
        <taxon>Caryophyllales</taxon>
        <taxon>Nepenthaceae</taxon>
        <taxon>Nepenthes</taxon>
    </lineage>
</organism>
<proteinExistence type="predicted"/>
<evidence type="ECO:0000313" key="8">
    <source>
        <dbReference type="Proteomes" id="UP001279734"/>
    </source>
</evidence>
<gene>
    <name evidence="7" type="ORF">Nepgr_016150</name>
</gene>
<protein>
    <submittedName>
        <fullName evidence="7">Uncharacterized protein</fullName>
    </submittedName>
</protein>
<dbReference type="InterPro" id="IPR005381">
    <property type="entry name" value="Znf-XS_domain"/>
</dbReference>
<feature type="domain" description="XS" evidence="4">
    <location>
        <begin position="115"/>
        <end position="223"/>
    </location>
</feature>
<dbReference type="Pfam" id="PF03470">
    <property type="entry name" value="zf-XS"/>
    <property type="match status" value="1"/>
</dbReference>
<evidence type="ECO:0000256" key="2">
    <source>
        <dbReference type="ARBA" id="ARBA00023158"/>
    </source>
</evidence>
<name>A0AAD3XRS8_NEPGR</name>
<dbReference type="InterPro" id="IPR005379">
    <property type="entry name" value="FDM1-5/IDN2_XH"/>
</dbReference>
<feature type="domain" description="Factor of DNA methylation 1-5/IDN2" evidence="5">
    <location>
        <begin position="503"/>
        <end position="593"/>
    </location>
</feature>
<dbReference type="PANTHER" id="PTHR21596:SF3">
    <property type="entry name" value="FACTOR OF DNA METHYLATION 1-RELATED"/>
    <property type="match status" value="1"/>
</dbReference>
<dbReference type="AlphaFoldDB" id="A0AAD3XRS8"/>
<evidence type="ECO:0000256" key="1">
    <source>
        <dbReference type="ARBA" id="ARBA00023054"/>
    </source>
</evidence>
<keyword evidence="2" id="KW-0943">RNA-mediated gene silencing</keyword>
<evidence type="ECO:0000313" key="7">
    <source>
        <dbReference type="EMBL" id="GMH14309.1"/>
    </source>
</evidence>
<keyword evidence="8" id="KW-1185">Reference proteome</keyword>
<evidence type="ECO:0000259" key="5">
    <source>
        <dbReference type="Pfam" id="PF03469"/>
    </source>
</evidence>
<feature type="region of interest" description="Disordered" evidence="3">
    <location>
        <begin position="1"/>
        <end position="22"/>
    </location>
</feature>
<evidence type="ECO:0000259" key="6">
    <source>
        <dbReference type="Pfam" id="PF03470"/>
    </source>
</evidence>
<reference evidence="7" key="1">
    <citation type="submission" date="2023-05" db="EMBL/GenBank/DDBJ databases">
        <title>Nepenthes gracilis genome sequencing.</title>
        <authorList>
            <person name="Fukushima K."/>
        </authorList>
    </citation>
    <scope>NUCLEOTIDE SEQUENCE</scope>
    <source>
        <strain evidence="7">SING2019-196</strain>
    </source>
</reference>
<dbReference type="Proteomes" id="UP001279734">
    <property type="component" value="Unassembled WGS sequence"/>
</dbReference>
<dbReference type="InterPro" id="IPR005380">
    <property type="entry name" value="XS_domain"/>
</dbReference>
<feature type="compositionally biased region" description="Basic and acidic residues" evidence="3">
    <location>
        <begin position="345"/>
        <end position="366"/>
    </location>
</feature>
<dbReference type="Gene3D" id="3.30.70.2890">
    <property type="entry name" value="XS domain"/>
    <property type="match status" value="1"/>
</dbReference>
<evidence type="ECO:0000259" key="4">
    <source>
        <dbReference type="Pfam" id="PF03468"/>
    </source>
</evidence>
<dbReference type="InterPro" id="IPR038588">
    <property type="entry name" value="XS_domain_sf"/>
</dbReference>
<dbReference type="Pfam" id="PF03469">
    <property type="entry name" value="XH"/>
    <property type="match status" value="1"/>
</dbReference>
<dbReference type="InterPro" id="IPR045177">
    <property type="entry name" value="FDM1-5/IDN2"/>
</dbReference>
<dbReference type="Pfam" id="PF03468">
    <property type="entry name" value="XS"/>
    <property type="match status" value="1"/>
</dbReference>
<comment type="caution">
    <text evidence="7">The sequence shown here is derived from an EMBL/GenBank/DDBJ whole genome shotgun (WGS) entry which is preliminary data.</text>
</comment>
<keyword evidence="1" id="KW-0175">Coiled coil</keyword>
<feature type="compositionally biased region" description="Acidic residues" evidence="3">
    <location>
        <begin position="1"/>
        <end position="16"/>
    </location>
</feature>